<dbReference type="OrthoDB" id="8068875at2759"/>
<organism evidence="3 4">
    <name type="scientific">Puccinia sorghi</name>
    <dbReference type="NCBI Taxonomy" id="27349"/>
    <lineage>
        <taxon>Eukaryota</taxon>
        <taxon>Fungi</taxon>
        <taxon>Dikarya</taxon>
        <taxon>Basidiomycota</taxon>
        <taxon>Pucciniomycotina</taxon>
        <taxon>Pucciniomycetes</taxon>
        <taxon>Pucciniales</taxon>
        <taxon>Pucciniaceae</taxon>
        <taxon>Puccinia</taxon>
    </lineage>
</organism>
<evidence type="ECO:0000313" key="4">
    <source>
        <dbReference type="Proteomes" id="UP000037035"/>
    </source>
</evidence>
<gene>
    <name evidence="3" type="ORF">VP01_1928g6</name>
</gene>
<feature type="compositionally biased region" description="Polar residues" evidence="2">
    <location>
        <begin position="161"/>
        <end position="208"/>
    </location>
</feature>
<dbReference type="GO" id="GO:0016740">
    <property type="term" value="F:transferase activity"/>
    <property type="evidence" value="ECO:0007669"/>
    <property type="project" value="UniProtKB-KW"/>
</dbReference>
<name>A0A0L6VCI7_9BASI</name>
<protein>
    <submittedName>
        <fullName evidence="3">Uncharacterized protein</fullName>
    </submittedName>
</protein>
<evidence type="ECO:0000256" key="2">
    <source>
        <dbReference type="SAM" id="MobiDB-lite"/>
    </source>
</evidence>
<reference evidence="3 4" key="1">
    <citation type="submission" date="2015-08" db="EMBL/GenBank/DDBJ databases">
        <title>Next Generation Sequencing and Analysis of the Genome of Puccinia sorghi L Schw, the Causal Agent of Maize Common Rust.</title>
        <authorList>
            <person name="Rochi L."/>
            <person name="Burguener G."/>
            <person name="Darino M."/>
            <person name="Turjanski A."/>
            <person name="Kreff E."/>
            <person name="Dieguez M.J."/>
            <person name="Sacco F."/>
        </authorList>
    </citation>
    <scope>NUCLEOTIDE SEQUENCE [LARGE SCALE GENOMIC DNA]</scope>
    <source>
        <strain evidence="3 4">RO10H11247</strain>
    </source>
</reference>
<proteinExistence type="predicted"/>
<keyword evidence="1" id="KW-0808">Transferase</keyword>
<comment type="caution">
    <text evidence="3">The sequence shown here is derived from an EMBL/GenBank/DDBJ whole genome shotgun (WGS) entry which is preliminary data.</text>
</comment>
<sequence>MVRGGTSLSAKHILFRKSCQNLTGNLQPTPPTLPMKLVVYVNRLSPSPHHSPHLPPQPRQSQRHVMRTLFCLCPWMSLVLLNLWHWSTPRQMCQTLQLLNLQATKMPRCMMVPTCANQQAVPVGSVPENNAMQGVDSQNDIVEVIILAQRLADRIGLTAEGSGSQDPIESGQPLSNSESGAPQPEDTSNQSPGTSESTNAAPTAAPSQRVTIMINGAQPCLMICEKKCQISTSESTDRFEKNYPSQLFALKLPTSSAVVAKIKPGTLPRGGNRAPADPEIDPATFLAGLDPSLREAILLEQDDSFISTLPPNLLAEVDAMRDCVHRQRHAIQSGHPSLYVLDGTRLDTTSVGSCVKPHSQQC</sequence>
<dbReference type="VEuPathDB" id="FungiDB:VP01_1928g6"/>
<dbReference type="InterPro" id="IPR025527">
    <property type="entry name" value="HUWE1/Rev1_UBM"/>
</dbReference>
<dbReference type="Proteomes" id="UP000037035">
    <property type="component" value="Unassembled WGS sequence"/>
</dbReference>
<evidence type="ECO:0000256" key="1">
    <source>
        <dbReference type="ARBA" id="ARBA00022679"/>
    </source>
</evidence>
<evidence type="ECO:0000313" key="3">
    <source>
        <dbReference type="EMBL" id="KNZ58453.1"/>
    </source>
</evidence>
<dbReference type="STRING" id="27349.A0A0L6VCI7"/>
<dbReference type="EMBL" id="LAVV01006757">
    <property type="protein sequence ID" value="KNZ58453.1"/>
    <property type="molecule type" value="Genomic_DNA"/>
</dbReference>
<feature type="region of interest" description="Disordered" evidence="2">
    <location>
        <begin position="159"/>
        <end position="208"/>
    </location>
</feature>
<dbReference type="AlphaFoldDB" id="A0A0L6VCI7"/>
<keyword evidence="4" id="KW-1185">Reference proteome</keyword>
<accession>A0A0L6VCI7</accession>
<dbReference type="Pfam" id="PF14377">
    <property type="entry name" value="UBM"/>
    <property type="match status" value="1"/>
</dbReference>